<dbReference type="Pfam" id="PF00440">
    <property type="entry name" value="TetR_N"/>
    <property type="match status" value="1"/>
</dbReference>
<dbReference type="InterPro" id="IPR025996">
    <property type="entry name" value="MT1864/Rv1816-like_C"/>
</dbReference>
<reference evidence="6" key="2">
    <citation type="submission" date="2020-09" db="EMBL/GenBank/DDBJ databases">
        <authorList>
            <person name="Sun Q."/>
            <person name="Zhou Y."/>
        </authorList>
    </citation>
    <scope>NUCLEOTIDE SEQUENCE</scope>
    <source>
        <strain evidence="6">CGMCC 4.7430</strain>
    </source>
</reference>
<feature type="domain" description="HTH tetR-type" evidence="5">
    <location>
        <begin position="5"/>
        <end position="65"/>
    </location>
</feature>
<evidence type="ECO:0000313" key="7">
    <source>
        <dbReference type="Proteomes" id="UP000660745"/>
    </source>
</evidence>
<keyword evidence="3" id="KW-0804">Transcription</keyword>
<dbReference type="PROSITE" id="PS50977">
    <property type="entry name" value="HTH_TETR_2"/>
    <property type="match status" value="1"/>
</dbReference>
<dbReference type="GO" id="GO:0003700">
    <property type="term" value="F:DNA-binding transcription factor activity"/>
    <property type="evidence" value="ECO:0007669"/>
    <property type="project" value="TreeGrafter"/>
</dbReference>
<organism evidence="6 7">
    <name type="scientific">Nonomuraea glycinis</name>
    <dbReference type="NCBI Taxonomy" id="2047744"/>
    <lineage>
        <taxon>Bacteria</taxon>
        <taxon>Bacillati</taxon>
        <taxon>Actinomycetota</taxon>
        <taxon>Actinomycetes</taxon>
        <taxon>Streptosporangiales</taxon>
        <taxon>Streptosporangiaceae</taxon>
        <taxon>Nonomuraea</taxon>
    </lineage>
</organism>
<dbReference type="Gene3D" id="1.10.10.60">
    <property type="entry name" value="Homeodomain-like"/>
    <property type="match status" value="1"/>
</dbReference>
<evidence type="ECO:0000256" key="1">
    <source>
        <dbReference type="ARBA" id="ARBA00023015"/>
    </source>
</evidence>
<evidence type="ECO:0000259" key="5">
    <source>
        <dbReference type="PROSITE" id="PS50977"/>
    </source>
</evidence>
<dbReference type="Pfam" id="PF13305">
    <property type="entry name" value="TetR_C_33"/>
    <property type="match status" value="1"/>
</dbReference>
<dbReference type="InterPro" id="IPR050109">
    <property type="entry name" value="HTH-type_TetR-like_transc_reg"/>
</dbReference>
<evidence type="ECO:0000256" key="2">
    <source>
        <dbReference type="ARBA" id="ARBA00023125"/>
    </source>
</evidence>
<keyword evidence="7" id="KW-1185">Reference proteome</keyword>
<keyword evidence="2 4" id="KW-0238">DNA-binding</keyword>
<evidence type="ECO:0000256" key="4">
    <source>
        <dbReference type="PROSITE-ProRule" id="PRU00335"/>
    </source>
</evidence>
<dbReference type="Gene3D" id="1.10.357.10">
    <property type="entry name" value="Tetracycline Repressor, domain 2"/>
    <property type="match status" value="1"/>
</dbReference>
<dbReference type="InterPro" id="IPR001647">
    <property type="entry name" value="HTH_TetR"/>
</dbReference>
<feature type="DNA-binding region" description="H-T-H motif" evidence="4">
    <location>
        <begin position="28"/>
        <end position="47"/>
    </location>
</feature>
<sequence>MPRAGLTPSRVVDAAIELVDKHGLPALTLAAVAEHCGVAAPSLYKHVSNIADLRTLVGIRVMEEMTDSFTATVLGRSGTDAITSLMRAYRAYVTAHPARYAAVPVNPLHQQEYAASGRRMLGVMQAALRPWQLDENELIHTIRAARVIVHGFASLEAAGGFGLPHDLDETYERLIRLFLATLPPL</sequence>
<keyword evidence="1" id="KW-0805">Transcription regulation</keyword>
<comment type="caution">
    <text evidence="6">The sequence shown here is derived from an EMBL/GenBank/DDBJ whole genome shotgun (WGS) entry which is preliminary data.</text>
</comment>
<protein>
    <submittedName>
        <fullName evidence="6">TetR family transcriptional regulator</fullName>
    </submittedName>
</protein>
<dbReference type="SUPFAM" id="SSF48498">
    <property type="entry name" value="Tetracyclin repressor-like, C-terminal domain"/>
    <property type="match status" value="1"/>
</dbReference>
<evidence type="ECO:0000256" key="3">
    <source>
        <dbReference type="ARBA" id="ARBA00023163"/>
    </source>
</evidence>
<name>A0A918A263_9ACTN</name>
<dbReference type="RefSeq" id="WP_189137916.1">
    <property type="nucleotide sequence ID" value="NZ_BMNK01000002.1"/>
</dbReference>
<dbReference type="SUPFAM" id="SSF46689">
    <property type="entry name" value="Homeodomain-like"/>
    <property type="match status" value="1"/>
</dbReference>
<gene>
    <name evidence="6" type="ORF">GCM10012278_17230</name>
</gene>
<dbReference type="InterPro" id="IPR036271">
    <property type="entry name" value="Tet_transcr_reg_TetR-rel_C_sf"/>
</dbReference>
<dbReference type="GO" id="GO:0000976">
    <property type="term" value="F:transcription cis-regulatory region binding"/>
    <property type="evidence" value="ECO:0007669"/>
    <property type="project" value="TreeGrafter"/>
</dbReference>
<dbReference type="PANTHER" id="PTHR30055">
    <property type="entry name" value="HTH-TYPE TRANSCRIPTIONAL REGULATOR RUTR"/>
    <property type="match status" value="1"/>
</dbReference>
<accession>A0A918A263</accession>
<dbReference type="Proteomes" id="UP000660745">
    <property type="component" value="Unassembled WGS sequence"/>
</dbReference>
<evidence type="ECO:0000313" key="6">
    <source>
        <dbReference type="EMBL" id="GGP03937.1"/>
    </source>
</evidence>
<reference evidence="6" key="1">
    <citation type="journal article" date="2014" name="Int. J. Syst. Evol. Microbiol.">
        <title>Complete genome sequence of Corynebacterium casei LMG S-19264T (=DSM 44701T), isolated from a smear-ripened cheese.</title>
        <authorList>
            <consortium name="US DOE Joint Genome Institute (JGI-PGF)"/>
            <person name="Walter F."/>
            <person name="Albersmeier A."/>
            <person name="Kalinowski J."/>
            <person name="Ruckert C."/>
        </authorList>
    </citation>
    <scope>NUCLEOTIDE SEQUENCE</scope>
    <source>
        <strain evidence="6">CGMCC 4.7430</strain>
    </source>
</reference>
<dbReference type="AlphaFoldDB" id="A0A918A263"/>
<dbReference type="PANTHER" id="PTHR30055:SF234">
    <property type="entry name" value="HTH-TYPE TRANSCRIPTIONAL REGULATOR BETI"/>
    <property type="match status" value="1"/>
</dbReference>
<proteinExistence type="predicted"/>
<dbReference type="EMBL" id="BMNK01000002">
    <property type="protein sequence ID" value="GGP03937.1"/>
    <property type="molecule type" value="Genomic_DNA"/>
</dbReference>
<dbReference type="InterPro" id="IPR009057">
    <property type="entry name" value="Homeodomain-like_sf"/>
</dbReference>